<comment type="caution">
    <text evidence="2">The sequence shown here is derived from an EMBL/GenBank/DDBJ whole genome shotgun (WGS) entry which is preliminary data.</text>
</comment>
<evidence type="ECO:0000313" key="3">
    <source>
        <dbReference type="Proteomes" id="UP000593576"/>
    </source>
</evidence>
<accession>A0A7J9KV09</accession>
<dbReference type="Proteomes" id="UP000593576">
    <property type="component" value="Unassembled WGS sequence"/>
</dbReference>
<evidence type="ECO:0000259" key="1">
    <source>
        <dbReference type="Pfam" id="PF10536"/>
    </source>
</evidence>
<dbReference type="GO" id="GO:0010073">
    <property type="term" value="P:meristem maintenance"/>
    <property type="evidence" value="ECO:0007669"/>
    <property type="project" value="InterPro"/>
</dbReference>
<proteinExistence type="predicted"/>
<dbReference type="PANTHER" id="PTHR46033:SF8">
    <property type="entry name" value="PROTEIN MAINTENANCE OF MERISTEMS-LIKE"/>
    <property type="match status" value="1"/>
</dbReference>
<reference evidence="2 3" key="1">
    <citation type="journal article" date="2019" name="Genome Biol. Evol.">
        <title>Insights into the evolution of the New World diploid cottons (Gossypium, subgenus Houzingenia) based on genome sequencing.</title>
        <authorList>
            <person name="Grover C.E."/>
            <person name="Arick M.A. 2nd"/>
            <person name="Thrash A."/>
            <person name="Conover J.L."/>
            <person name="Sanders W.S."/>
            <person name="Peterson D.G."/>
            <person name="Frelichowski J.E."/>
            <person name="Scheffler J.A."/>
            <person name="Scheffler B.E."/>
            <person name="Wendel J.F."/>
        </authorList>
    </citation>
    <scope>NUCLEOTIDE SEQUENCE [LARGE SCALE GENOMIC DNA]</scope>
    <source>
        <strain evidence="2">1</strain>
        <tissue evidence="2">Leaf</tissue>
    </source>
</reference>
<sequence>MSGPPSLLIENYLREVGFWHVANIGQGCKLDPKLISAFIERWRPKMHTFHLPCEECTITLEDMQLQLRLPVDESVLTESVQSADWGAICYDLLSAIPNNIYGGRIEIGWLRDTFLESENDLTKVERIRYARAYILEIIGDYLMLDLSQNLIHLSQNQRLPITTTIMGSVSLSILRPLVNYPYIFPLITRWNHSASYVGIPTALEDIRLLLDQRSEVH</sequence>
<protein>
    <recommendedName>
        <fullName evidence="1">Aminotransferase-like plant mobile domain-containing protein</fullName>
    </recommendedName>
</protein>
<dbReference type="OrthoDB" id="1421598at2759"/>
<feature type="domain" description="Aminotransferase-like plant mobile" evidence="1">
    <location>
        <begin position="27"/>
        <end position="153"/>
    </location>
</feature>
<evidence type="ECO:0000313" key="2">
    <source>
        <dbReference type="EMBL" id="MBA0850355.1"/>
    </source>
</evidence>
<dbReference type="AlphaFoldDB" id="A0A7J9KV09"/>
<dbReference type="EMBL" id="JABFAF010000002">
    <property type="protein sequence ID" value="MBA0850355.1"/>
    <property type="molecule type" value="Genomic_DNA"/>
</dbReference>
<name>A0A7J9KV09_GOSSC</name>
<dbReference type="PANTHER" id="PTHR46033">
    <property type="entry name" value="PROTEIN MAIN-LIKE 2"/>
    <property type="match status" value="1"/>
</dbReference>
<dbReference type="Pfam" id="PF10536">
    <property type="entry name" value="PMD"/>
    <property type="match status" value="1"/>
</dbReference>
<feature type="non-terminal residue" evidence="2">
    <location>
        <position position="1"/>
    </location>
</feature>
<gene>
    <name evidence="2" type="ORF">Goshw_028700</name>
</gene>
<dbReference type="InterPro" id="IPR044824">
    <property type="entry name" value="MAIN-like"/>
</dbReference>
<dbReference type="InterPro" id="IPR019557">
    <property type="entry name" value="AminoTfrase-like_pln_mobile"/>
</dbReference>
<organism evidence="2 3">
    <name type="scientific">Gossypium schwendimanii</name>
    <name type="common">Cotton</name>
    <dbReference type="NCBI Taxonomy" id="34291"/>
    <lineage>
        <taxon>Eukaryota</taxon>
        <taxon>Viridiplantae</taxon>
        <taxon>Streptophyta</taxon>
        <taxon>Embryophyta</taxon>
        <taxon>Tracheophyta</taxon>
        <taxon>Spermatophyta</taxon>
        <taxon>Magnoliopsida</taxon>
        <taxon>eudicotyledons</taxon>
        <taxon>Gunneridae</taxon>
        <taxon>Pentapetalae</taxon>
        <taxon>rosids</taxon>
        <taxon>malvids</taxon>
        <taxon>Malvales</taxon>
        <taxon>Malvaceae</taxon>
        <taxon>Malvoideae</taxon>
        <taxon>Gossypium</taxon>
    </lineage>
</organism>
<keyword evidence="3" id="KW-1185">Reference proteome</keyword>